<dbReference type="PANTHER" id="PTHR43085">
    <property type="entry name" value="HEXOKINASE FAMILY MEMBER"/>
    <property type="match status" value="1"/>
</dbReference>
<organism evidence="7 8">
    <name type="scientific">Deinococcus malanensis</name>
    <dbReference type="NCBI Taxonomy" id="1706855"/>
    <lineage>
        <taxon>Bacteria</taxon>
        <taxon>Thermotogati</taxon>
        <taxon>Deinococcota</taxon>
        <taxon>Deinococci</taxon>
        <taxon>Deinococcales</taxon>
        <taxon>Deinococcaceae</taxon>
        <taxon>Deinococcus</taxon>
    </lineage>
</organism>
<dbReference type="PANTHER" id="PTHR43085:SF1">
    <property type="entry name" value="PSEUDOURIDINE KINASE-RELATED"/>
    <property type="match status" value="1"/>
</dbReference>
<evidence type="ECO:0000256" key="3">
    <source>
        <dbReference type="ARBA" id="ARBA00022741"/>
    </source>
</evidence>
<comment type="caution">
    <text evidence="7">The sequence shown here is derived from an EMBL/GenBank/DDBJ whole genome shotgun (WGS) entry which is preliminary data.</text>
</comment>
<dbReference type="CDD" id="cd01167">
    <property type="entry name" value="bac_FRK"/>
    <property type="match status" value="1"/>
</dbReference>
<dbReference type="SUPFAM" id="SSF53613">
    <property type="entry name" value="Ribokinase-like"/>
    <property type="match status" value="1"/>
</dbReference>
<proteinExistence type="inferred from homology"/>
<dbReference type="PROSITE" id="PS00584">
    <property type="entry name" value="PFKB_KINASES_2"/>
    <property type="match status" value="1"/>
</dbReference>
<protein>
    <submittedName>
        <fullName evidence="7">Fructokinase</fullName>
    </submittedName>
</protein>
<evidence type="ECO:0000313" key="8">
    <source>
        <dbReference type="Proteomes" id="UP000647587"/>
    </source>
</evidence>
<dbReference type="EMBL" id="BMPP01000015">
    <property type="protein sequence ID" value="GGK35688.1"/>
    <property type="molecule type" value="Genomic_DNA"/>
</dbReference>
<gene>
    <name evidence="7" type="ORF">GCM10008955_32040</name>
</gene>
<keyword evidence="8" id="KW-1185">Reference proteome</keyword>
<evidence type="ECO:0000256" key="4">
    <source>
        <dbReference type="ARBA" id="ARBA00022777"/>
    </source>
</evidence>
<name>A0ABQ2F2P9_9DEIO</name>
<feature type="domain" description="Carbohydrate kinase PfkB" evidence="6">
    <location>
        <begin position="4"/>
        <end position="287"/>
    </location>
</feature>
<dbReference type="Pfam" id="PF00294">
    <property type="entry name" value="PfkB"/>
    <property type="match status" value="1"/>
</dbReference>
<dbReference type="Gene3D" id="3.40.1190.20">
    <property type="match status" value="1"/>
</dbReference>
<dbReference type="InterPro" id="IPR002173">
    <property type="entry name" value="Carboh/pur_kinase_PfkB_CS"/>
</dbReference>
<dbReference type="InterPro" id="IPR029056">
    <property type="entry name" value="Ribokinase-like"/>
</dbReference>
<keyword evidence="3" id="KW-0547">Nucleotide-binding</keyword>
<reference evidence="8" key="1">
    <citation type="journal article" date="2019" name="Int. J. Syst. Evol. Microbiol.">
        <title>The Global Catalogue of Microorganisms (GCM) 10K type strain sequencing project: providing services to taxonomists for standard genome sequencing and annotation.</title>
        <authorList>
            <consortium name="The Broad Institute Genomics Platform"/>
            <consortium name="The Broad Institute Genome Sequencing Center for Infectious Disease"/>
            <person name="Wu L."/>
            <person name="Ma J."/>
        </authorList>
    </citation>
    <scope>NUCLEOTIDE SEQUENCE [LARGE SCALE GENOMIC DNA]</scope>
    <source>
        <strain evidence="8">JCM 30331</strain>
    </source>
</reference>
<evidence type="ECO:0000256" key="5">
    <source>
        <dbReference type="ARBA" id="ARBA00022840"/>
    </source>
</evidence>
<dbReference type="InterPro" id="IPR011611">
    <property type="entry name" value="PfkB_dom"/>
</dbReference>
<evidence type="ECO:0000256" key="2">
    <source>
        <dbReference type="ARBA" id="ARBA00022679"/>
    </source>
</evidence>
<dbReference type="Proteomes" id="UP000647587">
    <property type="component" value="Unassembled WGS sequence"/>
</dbReference>
<comment type="similarity">
    <text evidence="1">Belongs to the carbohydrate kinase PfkB family.</text>
</comment>
<dbReference type="RefSeq" id="WP_189010576.1">
    <property type="nucleotide sequence ID" value="NZ_BMPP01000015.1"/>
</dbReference>
<keyword evidence="5" id="KW-0067">ATP-binding</keyword>
<keyword evidence="4" id="KW-0418">Kinase</keyword>
<evidence type="ECO:0000259" key="6">
    <source>
        <dbReference type="Pfam" id="PF00294"/>
    </source>
</evidence>
<dbReference type="InterPro" id="IPR050306">
    <property type="entry name" value="PfkB_Carbo_kinase"/>
</dbReference>
<accession>A0ABQ2F2P9</accession>
<sequence length="299" mass="31638">MSGVLCFGGAVMDFVNDGHDHWQVRAGGSAWNVARVLAALGLPTAFAGALSTDPFGERLLAEGAAQGLDLRHTPRVDAPTALSVVHRTHPAQYTFYADGAADSRFSGVAEETWTGVVAAYFGGITLVRDPARDAFLTPARAARARGLLVVYDPNFRPQLADAYQEEYAQYVALADLIKVSEDDLVGLMPHLTPAEGLEHLRALNPRATILLTLGDQGARLIGPELDLHHPGYPVQVADTIGAGDASIAGLLYATLRPPPVPPPQRLAFALACGAAACTRPGAHAPTPNEIHTIQKETHP</sequence>
<keyword evidence="2" id="KW-0808">Transferase</keyword>
<evidence type="ECO:0000313" key="7">
    <source>
        <dbReference type="EMBL" id="GGK35688.1"/>
    </source>
</evidence>
<evidence type="ECO:0000256" key="1">
    <source>
        <dbReference type="ARBA" id="ARBA00010688"/>
    </source>
</evidence>